<protein>
    <submittedName>
        <fullName evidence="3">DUF4776 domain-containing protein</fullName>
    </submittedName>
</protein>
<evidence type="ECO:0000313" key="3">
    <source>
        <dbReference type="EnsemblMetazoa" id="AMAM012181-PA"/>
    </source>
</evidence>
<evidence type="ECO:0000256" key="1">
    <source>
        <dbReference type="SAM" id="MobiDB-lite"/>
    </source>
</evidence>
<reference evidence="4" key="1">
    <citation type="submission" date="2013-09" db="EMBL/GenBank/DDBJ databases">
        <title>The Genome Sequence of Anopheles maculatus species B.</title>
        <authorList>
            <consortium name="The Broad Institute Genomics Platform"/>
            <person name="Neafsey D.E."/>
            <person name="Besansky N."/>
            <person name="Howell P."/>
            <person name="Walton C."/>
            <person name="Young S.K."/>
            <person name="Zeng Q."/>
            <person name="Gargeya S."/>
            <person name="Fitzgerald M."/>
            <person name="Haas B."/>
            <person name="Abouelleil A."/>
            <person name="Allen A.W."/>
            <person name="Alvarado L."/>
            <person name="Arachchi H.M."/>
            <person name="Berlin A.M."/>
            <person name="Chapman S.B."/>
            <person name="Gainer-Dewar J."/>
            <person name="Goldberg J."/>
            <person name="Griggs A."/>
            <person name="Gujja S."/>
            <person name="Hansen M."/>
            <person name="Howarth C."/>
            <person name="Imamovic A."/>
            <person name="Ireland A."/>
            <person name="Larimer J."/>
            <person name="McCowan C."/>
            <person name="Murphy C."/>
            <person name="Pearson M."/>
            <person name="Poon T.W."/>
            <person name="Priest M."/>
            <person name="Roberts A."/>
            <person name="Saif S."/>
            <person name="Shea T."/>
            <person name="Sisk P."/>
            <person name="Sykes S."/>
            <person name="Wortman J."/>
            <person name="Nusbaum C."/>
            <person name="Birren B."/>
        </authorList>
    </citation>
    <scope>NUCLEOTIDE SEQUENCE [LARGE SCALE GENOMIC DNA]</scope>
    <source>
        <strain evidence="4">maculatus3</strain>
    </source>
</reference>
<dbReference type="PANTHER" id="PTHR39079:SF1">
    <property type="entry name" value="GH11706P-RELATED"/>
    <property type="match status" value="1"/>
</dbReference>
<feature type="domain" description="DUF4776" evidence="2">
    <location>
        <begin position="312"/>
        <end position="762"/>
    </location>
</feature>
<organism evidence="3 4">
    <name type="scientific">Anopheles maculatus</name>
    <dbReference type="NCBI Taxonomy" id="74869"/>
    <lineage>
        <taxon>Eukaryota</taxon>
        <taxon>Metazoa</taxon>
        <taxon>Ecdysozoa</taxon>
        <taxon>Arthropoda</taxon>
        <taxon>Hexapoda</taxon>
        <taxon>Insecta</taxon>
        <taxon>Pterygota</taxon>
        <taxon>Neoptera</taxon>
        <taxon>Endopterygota</taxon>
        <taxon>Diptera</taxon>
        <taxon>Nematocera</taxon>
        <taxon>Culicoidea</taxon>
        <taxon>Culicidae</taxon>
        <taxon>Anophelinae</taxon>
        <taxon>Anopheles</taxon>
        <taxon>Anopheles maculatus group</taxon>
    </lineage>
</organism>
<keyword evidence="4" id="KW-1185">Reference proteome</keyword>
<feature type="region of interest" description="Disordered" evidence="1">
    <location>
        <begin position="422"/>
        <end position="463"/>
    </location>
</feature>
<dbReference type="InterPro" id="IPR031949">
    <property type="entry name" value="DUF4776"/>
</dbReference>
<dbReference type="PANTHER" id="PTHR39079">
    <property type="entry name" value="FI08034P-RELATED"/>
    <property type="match status" value="1"/>
</dbReference>
<accession>A0A182SRX0</accession>
<proteinExistence type="predicted"/>
<feature type="region of interest" description="Disordered" evidence="1">
    <location>
        <begin position="761"/>
        <end position="810"/>
    </location>
</feature>
<evidence type="ECO:0000313" key="4">
    <source>
        <dbReference type="Proteomes" id="UP000075901"/>
    </source>
</evidence>
<dbReference type="VEuPathDB" id="VectorBase:AMAM012181"/>
<sequence length="860" mass="94663">MVFSVEPSETFWDTPGQPYQDESVATAESYSLMFFIKLLELPGRNEDEVYTVSLHCVGGGDSVTGTLAVLNAKKPGDVVSLQADKDKFVRFLKENSINVRIKPTDSNVCKGVLKLNGSKVMEFEPGVENSTPVEEQIPIHDDANEVVGMITMVLQVVHNAKKVIDSLPNADIMYSINDNKLKSADKQDAELRQLLVCTECSMPRTSNNGSGCEYEIIDGILHRKGVSSTERIIEQIKEKINRAKLDETFGHRDSMSSNVNDASRKFCAECGGMTITGETCKAGVVRASRTRSSQKIPEPRYSGYPAKNASKNSIRCCERCKACLDWLPSECCCPKCGYKPSKENTPIKPVLPPYFDNTPELGPLPTGKAASLRGSDTIVGSSQSCQLCHICQTRCIDCANQISQQGASKTSSSFICAPVQSKPAIDSTPSRPITRRPWRTARPSHGPKTAPVKLQGSAKGKRTDEMKQVYGAKVGKECKNQPQTTTNDKGRISAGQIRKSYNANIRQIKRQNRKLYSYRFGKRHPGIVVGHRTCMRQDPLVPPHMGWQWDICPPGIDKRRPGWRPGAVRQPIKQLMQHFLKCYPLDNVPVSKKKTVGFHSEDPSQGGDTKQKPTLHITKQNGVYSITMNPLKDSDTLKTTDDPYLPCKPIKFKLAKDPHRTKLYQLRDVLKRKGLPLCGCKELANCEHCTDREKRLLAEEIRRSAKVLGLSAKTTICDVPSGSESELDVEFTPPSAIIRPDAHRPDVVVAETQYNVQDFQLKPVSDGKDIKPKASTRGGASNQGKGDALGSKTRTGLTCRGPPKDSKDDQGRAVVVLLLVKVRATAPTSAPPTVRTPATATAPRFTFSSGVPCQRRCQTG</sequence>
<reference evidence="3" key="2">
    <citation type="submission" date="2020-05" db="UniProtKB">
        <authorList>
            <consortium name="EnsemblMetazoa"/>
        </authorList>
    </citation>
    <scope>IDENTIFICATION</scope>
    <source>
        <strain evidence="3">maculatus3</strain>
    </source>
</reference>
<dbReference type="Pfam" id="PF16003">
    <property type="entry name" value="DUF4776"/>
    <property type="match status" value="1"/>
</dbReference>
<dbReference type="EnsemblMetazoa" id="AMAM012181-RA">
    <property type="protein sequence ID" value="AMAM012181-PA"/>
    <property type="gene ID" value="AMAM012181"/>
</dbReference>
<dbReference type="Proteomes" id="UP000075901">
    <property type="component" value="Unassembled WGS sequence"/>
</dbReference>
<name>A0A182SRX0_9DIPT</name>
<dbReference type="AlphaFoldDB" id="A0A182SRX0"/>
<evidence type="ECO:0000259" key="2">
    <source>
        <dbReference type="Pfam" id="PF16003"/>
    </source>
</evidence>